<dbReference type="EMBL" id="NRJG01000064">
    <property type="protein sequence ID" value="RIY38516.1"/>
    <property type="molecule type" value="Genomic_DNA"/>
</dbReference>
<dbReference type="PANTHER" id="PTHR43031">
    <property type="entry name" value="FAD-DEPENDENT OXIDOREDUCTASE"/>
    <property type="match status" value="1"/>
</dbReference>
<sequence>MSRLQQVKTISIQEVTKLLDENANICLFDMRTEDEYIAAHIPGAVHLTAENFHEEAEHFDENTMIIFYCYRGNASKVQALDLMAQGVENVYSMDGGITAWAKEGYQLVTG</sequence>
<accession>A0A3A1YM23</accession>
<dbReference type="RefSeq" id="WP_119531264.1">
    <property type="nucleotide sequence ID" value="NZ_JBHSSP010000029.1"/>
</dbReference>
<dbReference type="SUPFAM" id="SSF52821">
    <property type="entry name" value="Rhodanese/Cell cycle control phosphatase"/>
    <property type="match status" value="1"/>
</dbReference>
<dbReference type="InterPro" id="IPR050229">
    <property type="entry name" value="GlpE_sulfurtransferase"/>
</dbReference>
<evidence type="ECO:0000313" key="2">
    <source>
        <dbReference type="EMBL" id="RIY38516.1"/>
    </source>
</evidence>
<evidence type="ECO:0000313" key="3">
    <source>
        <dbReference type="Proteomes" id="UP000265916"/>
    </source>
</evidence>
<dbReference type="InterPro" id="IPR001763">
    <property type="entry name" value="Rhodanese-like_dom"/>
</dbReference>
<dbReference type="GO" id="GO:0004792">
    <property type="term" value="F:thiosulfate-cyanide sulfurtransferase activity"/>
    <property type="evidence" value="ECO:0007669"/>
    <property type="project" value="InterPro"/>
</dbReference>
<evidence type="ECO:0000259" key="1">
    <source>
        <dbReference type="PROSITE" id="PS50206"/>
    </source>
</evidence>
<dbReference type="PANTHER" id="PTHR43031:SF1">
    <property type="entry name" value="PYRIDINE NUCLEOTIDE-DISULPHIDE OXIDOREDUCTASE"/>
    <property type="match status" value="1"/>
</dbReference>
<dbReference type="InterPro" id="IPR001307">
    <property type="entry name" value="Thiosulphate_STrfase_CS"/>
</dbReference>
<dbReference type="PROSITE" id="PS00380">
    <property type="entry name" value="RHODANESE_1"/>
    <property type="match status" value="1"/>
</dbReference>
<protein>
    <recommendedName>
        <fullName evidence="1">Rhodanese domain-containing protein</fullName>
    </recommendedName>
</protein>
<keyword evidence="3" id="KW-1185">Reference proteome</keyword>
<dbReference type="AlphaFoldDB" id="A0A3A1YM23"/>
<gene>
    <name evidence="2" type="ORF">CKF58_04135</name>
</gene>
<dbReference type="Gene3D" id="3.40.250.10">
    <property type="entry name" value="Rhodanese-like domain"/>
    <property type="match status" value="1"/>
</dbReference>
<reference evidence="2 3" key="1">
    <citation type="submission" date="2017-08" db="EMBL/GenBank/DDBJ databases">
        <title>Reclassification of Bisgaard taxon 37 and 44.</title>
        <authorList>
            <person name="Christensen H."/>
        </authorList>
    </citation>
    <scope>NUCLEOTIDE SEQUENCE [LARGE SCALE GENOMIC DNA]</scope>
    <source>
        <strain evidence="2 3">111</strain>
    </source>
</reference>
<dbReference type="SMART" id="SM00450">
    <property type="entry name" value="RHOD"/>
    <property type="match status" value="1"/>
</dbReference>
<name>A0A3A1YM23_9GAMM</name>
<dbReference type="PROSITE" id="PS50206">
    <property type="entry name" value="RHODANESE_3"/>
    <property type="match status" value="1"/>
</dbReference>
<proteinExistence type="predicted"/>
<comment type="caution">
    <text evidence="2">The sequence shown here is derived from an EMBL/GenBank/DDBJ whole genome shotgun (WGS) entry which is preliminary data.</text>
</comment>
<dbReference type="InterPro" id="IPR036873">
    <property type="entry name" value="Rhodanese-like_dom_sf"/>
</dbReference>
<dbReference type="OrthoDB" id="9811849at2"/>
<feature type="domain" description="Rhodanese" evidence="1">
    <location>
        <begin position="21"/>
        <end position="109"/>
    </location>
</feature>
<dbReference type="Pfam" id="PF00581">
    <property type="entry name" value="Rhodanese"/>
    <property type="match status" value="1"/>
</dbReference>
<dbReference type="Proteomes" id="UP000265916">
    <property type="component" value="Unassembled WGS sequence"/>
</dbReference>
<organism evidence="2 3">
    <name type="scientific">Psittacicella hinzii</name>
    <dbReference type="NCBI Taxonomy" id="2028575"/>
    <lineage>
        <taxon>Bacteria</taxon>
        <taxon>Pseudomonadati</taxon>
        <taxon>Pseudomonadota</taxon>
        <taxon>Gammaproteobacteria</taxon>
        <taxon>Pasteurellales</taxon>
        <taxon>Psittacicellaceae</taxon>
        <taxon>Psittacicella</taxon>
    </lineage>
</organism>